<accession>A0A6P6SZU9</accession>
<dbReference type="PANTHER" id="PTHR11062">
    <property type="entry name" value="EXOSTOSIN HEPARAN SULFATE GLYCOSYLTRANSFERASE -RELATED"/>
    <property type="match status" value="1"/>
</dbReference>
<evidence type="ECO:0000256" key="1">
    <source>
        <dbReference type="ARBA" id="ARBA00004323"/>
    </source>
</evidence>
<protein>
    <submittedName>
        <fullName evidence="8">Xyloglucan galactosyltransferase XLT2-like</fullName>
    </submittedName>
</protein>
<sequence>MLPSSKSISQLNSIYGYPNASLCQTLIPICLGPSHLALPNWFIVLVFTITTSRAPRVSTTTTADDQLSSATHPQQQQRQQITRQLLAPPPPDQHPDVVDQAQCEYGRVYVYADLPPIFNKKLLENCIIDSRKSQCEALSDGGFGPEATTVLAGIVPPELARAWYRTQMLASELIFHSRILNYKCRTMEPESAKAFYVPFYAGLAASNILFSGYTAKERDAPFYTFLEWIKNQHYWTRSNGSDHFLTVGRTSWDLKVETAIDCAKTACLDSSTAALEIFLSSDFCLQPRGDSHTRRSTNRVRNGTSIRKVLEGYSGEAIKRMRNTVINMIPRISYSFSGGRTGNLKDAFDIAVEEMLRRIVSNKPSPKGPSS</sequence>
<dbReference type="InterPro" id="IPR040911">
    <property type="entry name" value="Exostosin_GT47"/>
</dbReference>
<evidence type="ECO:0000313" key="7">
    <source>
        <dbReference type="Proteomes" id="UP001652660"/>
    </source>
</evidence>
<evidence type="ECO:0000259" key="6">
    <source>
        <dbReference type="Pfam" id="PF03016"/>
    </source>
</evidence>
<keyword evidence="3" id="KW-0328">Glycosyltransferase</keyword>
<keyword evidence="4" id="KW-0735">Signal-anchor</keyword>
<dbReference type="RefSeq" id="XP_027071584.1">
    <property type="nucleotide sequence ID" value="XM_027215783.1"/>
</dbReference>
<reference evidence="8" key="2">
    <citation type="submission" date="2025-08" db="UniProtKB">
        <authorList>
            <consortium name="RefSeq"/>
        </authorList>
    </citation>
    <scope>IDENTIFICATION</scope>
    <source>
        <tissue evidence="8">Leaves</tissue>
    </source>
</reference>
<name>A0A6P6SZU9_COFAR</name>
<evidence type="ECO:0000313" key="8">
    <source>
        <dbReference type="RefSeq" id="XP_027071584.1"/>
    </source>
</evidence>
<dbReference type="OrthoDB" id="1924787at2759"/>
<dbReference type="GO" id="GO:0000139">
    <property type="term" value="C:Golgi membrane"/>
    <property type="evidence" value="ECO:0007669"/>
    <property type="project" value="UniProtKB-SubCell"/>
</dbReference>
<dbReference type="GO" id="GO:0009969">
    <property type="term" value="P:xyloglucan biosynthetic process"/>
    <property type="evidence" value="ECO:0007669"/>
    <property type="project" value="TreeGrafter"/>
</dbReference>
<keyword evidence="7" id="KW-1185">Reference proteome</keyword>
<dbReference type="AlphaFoldDB" id="A0A6P6SZU9"/>
<reference evidence="7" key="1">
    <citation type="journal article" date="2025" name="Foods">
        <title>Unveiling the Microbial Signatures of Arabica Coffee Cherries: Insights into Ripeness Specific Diversity, Functional Traits, and Implications for Quality and Safety.</title>
        <authorList>
            <consortium name="RefSeq"/>
            <person name="Tenea G.N."/>
            <person name="Cifuentes V."/>
            <person name="Reyes P."/>
            <person name="Cevallos-Vallejos M."/>
        </authorList>
    </citation>
    <scope>NUCLEOTIDE SEQUENCE [LARGE SCALE GENOMIC DNA]</scope>
</reference>
<comment type="similarity">
    <text evidence="2">Belongs to the glycosyltransferase 47 family.</text>
</comment>
<dbReference type="Pfam" id="PF03016">
    <property type="entry name" value="Exostosin_GT47"/>
    <property type="match status" value="1"/>
</dbReference>
<keyword evidence="5" id="KW-0333">Golgi apparatus</keyword>
<dbReference type="PANTHER" id="PTHR11062:SF214">
    <property type="entry name" value="XYLOGLUCAN GALACTOSYLTRANSFERASE XLT2"/>
    <property type="match status" value="1"/>
</dbReference>
<keyword evidence="4" id="KW-0812">Transmembrane</keyword>
<evidence type="ECO:0000256" key="2">
    <source>
        <dbReference type="ARBA" id="ARBA00010271"/>
    </source>
</evidence>
<organism evidence="7 8">
    <name type="scientific">Coffea arabica</name>
    <name type="common">Arabian coffee</name>
    <dbReference type="NCBI Taxonomy" id="13443"/>
    <lineage>
        <taxon>Eukaryota</taxon>
        <taxon>Viridiplantae</taxon>
        <taxon>Streptophyta</taxon>
        <taxon>Embryophyta</taxon>
        <taxon>Tracheophyta</taxon>
        <taxon>Spermatophyta</taxon>
        <taxon>Magnoliopsida</taxon>
        <taxon>eudicotyledons</taxon>
        <taxon>Gunneridae</taxon>
        <taxon>Pentapetalae</taxon>
        <taxon>asterids</taxon>
        <taxon>lamiids</taxon>
        <taxon>Gentianales</taxon>
        <taxon>Rubiaceae</taxon>
        <taxon>Ixoroideae</taxon>
        <taxon>Gardenieae complex</taxon>
        <taxon>Bertiereae - Coffeeae clade</taxon>
        <taxon>Coffeeae</taxon>
        <taxon>Coffea</taxon>
    </lineage>
</organism>
<gene>
    <name evidence="8" type="primary">LOC113696357</name>
</gene>
<feature type="domain" description="Exostosin GT47" evidence="6">
    <location>
        <begin position="103"/>
        <end position="257"/>
    </location>
</feature>
<evidence type="ECO:0000256" key="4">
    <source>
        <dbReference type="ARBA" id="ARBA00022968"/>
    </source>
</evidence>
<dbReference type="GeneID" id="113696357"/>
<dbReference type="InterPro" id="IPR004263">
    <property type="entry name" value="Exostosin"/>
</dbReference>
<dbReference type="Proteomes" id="UP001652660">
    <property type="component" value="Chromosome 6e"/>
</dbReference>
<keyword evidence="3" id="KW-0808">Transferase</keyword>
<evidence type="ECO:0000256" key="3">
    <source>
        <dbReference type="ARBA" id="ARBA00022676"/>
    </source>
</evidence>
<comment type="subcellular location">
    <subcellularLocation>
        <location evidence="1">Golgi apparatus membrane</location>
        <topology evidence="1">Single-pass type II membrane protein</topology>
    </subcellularLocation>
</comment>
<dbReference type="GO" id="GO:0008378">
    <property type="term" value="F:galactosyltransferase activity"/>
    <property type="evidence" value="ECO:0007669"/>
    <property type="project" value="TreeGrafter"/>
</dbReference>
<evidence type="ECO:0000256" key="5">
    <source>
        <dbReference type="ARBA" id="ARBA00023034"/>
    </source>
</evidence>
<proteinExistence type="inferred from homology"/>